<organism evidence="2">
    <name type="scientific">Salmonella enterica</name>
    <name type="common">Salmonella choleraesuis</name>
    <dbReference type="NCBI Taxonomy" id="28901"/>
    <lineage>
        <taxon>Bacteria</taxon>
        <taxon>Pseudomonadati</taxon>
        <taxon>Pseudomonadota</taxon>
        <taxon>Gammaproteobacteria</taxon>
        <taxon>Enterobacterales</taxon>
        <taxon>Enterobacteriaceae</taxon>
        <taxon>Salmonella</taxon>
    </lineage>
</organism>
<dbReference type="EMBL" id="QWJL01000002">
    <property type="protein sequence ID" value="RIP31628.1"/>
    <property type="molecule type" value="Genomic_DNA"/>
</dbReference>
<comment type="caution">
    <text evidence="2">The sequence shown here is derived from an EMBL/GenBank/DDBJ whole genome shotgun (WGS) entry which is preliminary data.</text>
</comment>
<dbReference type="EMBL" id="SDIQ01000001">
    <property type="protein sequence ID" value="RXL27398.1"/>
    <property type="molecule type" value="Genomic_DNA"/>
</dbReference>
<accession>A0A232RPR0</accession>
<proteinExistence type="predicted"/>
<name>A0A232RPR0_SALER</name>
<protein>
    <submittedName>
        <fullName evidence="2">Uncharacterized protein</fullName>
    </submittedName>
</protein>
<dbReference type="Proteomes" id="UP000885256">
    <property type="component" value="Unassembled WGS sequence"/>
</dbReference>
<reference evidence="1" key="1">
    <citation type="submission" date="2018-08" db="EMBL/GenBank/DDBJ databases">
        <title>Whole genome sequencing of Salmonella enterica serotype newport.</title>
        <authorList>
            <person name="Bell R."/>
        </authorList>
    </citation>
    <scope>NUCLEOTIDE SEQUENCE [LARGE SCALE GENOMIC DNA]</scope>
    <source>
        <strain evidence="1">CFSAN048053</strain>
    </source>
</reference>
<dbReference type="Proteomes" id="UP000839536">
    <property type="component" value="Unassembled WGS sequence"/>
</dbReference>
<dbReference type="AlphaFoldDB" id="A0A232RPR0"/>
<evidence type="ECO:0000313" key="1">
    <source>
        <dbReference type="EMBL" id="RIP31628.1"/>
    </source>
</evidence>
<dbReference type="RefSeq" id="WP_000625219.1">
    <property type="nucleotide sequence ID" value="NZ_JBCIKQ010000004.1"/>
</dbReference>
<sequence>MISNVKFNDLEKRLDLLVDKVLNLELQIKSLTDSQGGEIPPGMSPVTTLAAEFGISTKKAEELAKNTGVMLVRLKSGGFVAPDEKFREAARLVLRSAKRKYGSAYWYHPLIGKFQMSGGIPE</sequence>
<evidence type="ECO:0000313" key="2">
    <source>
        <dbReference type="EMBL" id="RXL27398.1"/>
    </source>
</evidence>
<reference evidence="2" key="2">
    <citation type="submission" date="2019-01" db="EMBL/GenBank/DDBJ databases">
        <title>Whole genome sequencing of Salmonella enterica.</title>
        <authorList>
            <person name="Cao G."/>
        </authorList>
    </citation>
    <scope>NUCLEOTIDE SEQUENCE [LARGE SCALE GENOMIC DNA]</scope>
    <source>
        <strain evidence="2">CFSAN074594</strain>
    </source>
</reference>
<gene>
    <name evidence="1" type="ORF">A7D45_04540</name>
    <name evidence="2" type="ORF">EKD96_00745</name>
</gene>